<accession>A0A974S1U7</accession>
<dbReference type="AlphaFoldDB" id="A0A974S1U7"/>
<organism evidence="1 2">
    <name type="scientific">Peribacillus psychrosaccharolyticus</name>
    <name type="common">Bacillus psychrosaccharolyticus</name>
    <dbReference type="NCBI Taxonomy" id="1407"/>
    <lineage>
        <taxon>Bacteria</taxon>
        <taxon>Bacillati</taxon>
        <taxon>Bacillota</taxon>
        <taxon>Bacilli</taxon>
        <taxon>Bacillales</taxon>
        <taxon>Bacillaceae</taxon>
        <taxon>Peribacillus</taxon>
    </lineage>
</organism>
<reference evidence="1 2" key="1">
    <citation type="submission" date="2021-01" db="EMBL/GenBank/DDBJ databases">
        <title>FDA dAtabase for Regulatory Grade micrObial Sequences (FDA-ARGOS): Supporting development and validation of Infectious Disease Dx tests.</title>
        <authorList>
            <person name="Nelson B."/>
            <person name="Plummer A."/>
            <person name="Tallon L."/>
            <person name="Sadzewicz L."/>
            <person name="Zhao X."/>
            <person name="Boylan J."/>
            <person name="Ott S."/>
            <person name="Bowen H."/>
            <person name="Vavikolanu K."/>
            <person name="Mehta A."/>
            <person name="Aluvathingal J."/>
            <person name="Nadendla S."/>
            <person name="Myers T."/>
            <person name="Yan Y."/>
            <person name="Sichtig H."/>
        </authorList>
    </citation>
    <scope>NUCLEOTIDE SEQUENCE [LARGE SCALE GENOMIC DNA]</scope>
    <source>
        <strain evidence="1 2">FDAARGOS_1161</strain>
    </source>
</reference>
<dbReference type="KEGG" id="ppsr:I6J18_01590"/>
<evidence type="ECO:0000313" key="1">
    <source>
        <dbReference type="EMBL" id="QQT00655.1"/>
    </source>
</evidence>
<proteinExistence type="predicted"/>
<dbReference type="RefSeq" id="WP_201647823.1">
    <property type="nucleotide sequence ID" value="NZ_CP068053.1"/>
</dbReference>
<protein>
    <submittedName>
        <fullName evidence="1">Uncharacterized protein</fullName>
    </submittedName>
</protein>
<gene>
    <name evidence="1" type="ORF">I6J18_01590</name>
</gene>
<dbReference type="Proteomes" id="UP000595254">
    <property type="component" value="Chromosome"/>
</dbReference>
<keyword evidence="2" id="KW-1185">Reference proteome</keyword>
<dbReference type="EMBL" id="CP068053">
    <property type="protein sequence ID" value="QQT00655.1"/>
    <property type="molecule type" value="Genomic_DNA"/>
</dbReference>
<sequence length="127" mass="14902">MDNNVGLDFYIANTKKEILGEESVKFNEVLQGYLQDEEEYFKRFKEKSFKKYREQGPFDLLIGLDQYDDKLFSTQEINQLVNICEGIVIKYKTENLYGQEIKQFAEKLIELCKEALLKNKLIVALGD</sequence>
<name>A0A974S1U7_PERPY</name>
<evidence type="ECO:0000313" key="2">
    <source>
        <dbReference type="Proteomes" id="UP000595254"/>
    </source>
</evidence>